<protein>
    <recommendedName>
        <fullName evidence="2">PAS domain-containing protein</fullName>
    </recommendedName>
</protein>
<sequence length="235" mass="27475">MNKILTDFKFLVENNSSPLLIFSHEGRVKYFNHSAELLAGIHLSHELFKLAIAYAPQSFGSRMVHLDLTYGMDSFYAITVLYENEDELCIYLYRKPRAYIPKDLSFDGYSSTDINLLLEANIELFKMKYNNKLTLFTDYSLPKLHMQQNSFSMLLRKLFAQYQGAKEIDITLKIKIGETIMIKNKKYPIIMLMVKSDRRERDSDGEIEKLTLQNYTTAYFQKESVILEIPCIVRD</sequence>
<gene>
    <name evidence="1" type="ORF">MNB_SV-12-616</name>
</gene>
<organism evidence="1">
    <name type="scientific">hydrothermal vent metagenome</name>
    <dbReference type="NCBI Taxonomy" id="652676"/>
    <lineage>
        <taxon>unclassified sequences</taxon>
        <taxon>metagenomes</taxon>
        <taxon>ecological metagenomes</taxon>
    </lineage>
</organism>
<dbReference type="EMBL" id="FPHE01000083">
    <property type="protein sequence ID" value="SFV58268.1"/>
    <property type="molecule type" value="Genomic_DNA"/>
</dbReference>
<reference evidence="1" key="1">
    <citation type="submission" date="2016-10" db="EMBL/GenBank/DDBJ databases">
        <authorList>
            <person name="de Groot N.N."/>
        </authorList>
    </citation>
    <scope>NUCLEOTIDE SEQUENCE</scope>
</reference>
<dbReference type="AlphaFoldDB" id="A0A1W1BXD6"/>
<name>A0A1W1BXD6_9ZZZZ</name>
<evidence type="ECO:0008006" key="2">
    <source>
        <dbReference type="Google" id="ProtNLM"/>
    </source>
</evidence>
<proteinExistence type="predicted"/>
<accession>A0A1W1BXD6</accession>
<evidence type="ECO:0000313" key="1">
    <source>
        <dbReference type="EMBL" id="SFV58268.1"/>
    </source>
</evidence>